<gene>
    <name evidence="2" type="ORF">GBAR_LOCUS29945</name>
</gene>
<keyword evidence="1" id="KW-0812">Transmembrane</keyword>
<protein>
    <submittedName>
        <fullName evidence="2">Uncharacterized protein</fullName>
    </submittedName>
</protein>
<keyword evidence="3" id="KW-1185">Reference proteome</keyword>
<evidence type="ECO:0000313" key="3">
    <source>
        <dbReference type="Proteomes" id="UP001174909"/>
    </source>
</evidence>
<name>A0AA35XDM6_GEOBA</name>
<comment type="caution">
    <text evidence="2">The sequence shown here is derived from an EMBL/GenBank/DDBJ whole genome shotgun (WGS) entry which is preliminary data.</text>
</comment>
<feature type="non-terminal residue" evidence="2">
    <location>
        <position position="1"/>
    </location>
</feature>
<feature type="transmembrane region" description="Helical" evidence="1">
    <location>
        <begin position="107"/>
        <end position="125"/>
    </location>
</feature>
<dbReference type="EMBL" id="CASHTH010004216">
    <property type="protein sequence ID" value="CAI8054893.1"/>
    <property type="molecule type" value="Genomic_DNA"/>
</dbReference>
<proteinExistence type="predicted"/>
<keyword evidence="1" id="KW-1133">Transmembrane helix</keyword>
<sequence length="469" mass="54235">MATETVVNSLGKALQDDKKPGEEQVLQFKDFVWDQFIKYISSAILALTILNLSVEFLRGGGVLCFPPLNTKDVIEAETDEGDKEFSVRQIDFFNGYCSRSIPATEFFPLYILVHGILLIAPHYIWSAVFRGDFDSFFAVTRKLDRLRDRNTGEYDPTNFDRVEKLEIEFGGRRRKIFRFYIAKLIVQLCVCIGSYIFSAAFFKNFKSVFDCPRDLAESNVIPERWPLNVTIPCVYTSLRILALVRYADYILLGLAVCLILLGLLWCSVRHTKELGHMDIASFVFQSCLSTKTYVFPPFYEIRRRVNRSDNCWLCCYPLALFRRACRGCIACAFDFKIFSPRIQNDLDFFELYLFRADTSHGRVFKEIQIDKALRKLQGEDHQLLHLFLDAQRDMSAQIRDKSIAETRRQQAERERQSSEVCMEKLRYALLMRANKPETAVQSSHLFSLGITWSIVTWGCQENMGAVQTC</sequence>
<accession>A0AA35XDM6</accession>
<dbReference type="AlphaFoldDB" id="A0AA35XDM6"/>
<evidence type="ECO:0000256" key="1">
    <source>
        <dbReference type="SAM" id="Phobius"/>
    </source>
</evidence>
<dbReference type="Proteomes" id="UP001174909">
    <property type="component" value="Unassembled WGS sequence"/>
</dbReference>
<feature type="transmembrane region" description="Helical" evidence="1">
    <location>
        <begin position="249"/>
        <end position="268"/>
    </location>
</feature>
<feature type="transmembrane region" description="Helical" evidence="1">
    <location>
        <begin position="180"/>
        <end position="202"/>
    </location>
</feature>
<reference evidence="2" key="1">
    <citation type="submission" date="2023-03" db="EMBL/GenBank/DDBJ databases">
        <authorList>
            <person name="Steffen K."/>
            <person name="Cardenas P."/>
        </authorList>
    </citation>
    <scope>NUCLEOTIDE SEQUENCE</scope>
</reference>
<keyword evidence="1" id="KW-0472">Membrane</keyword>
<organism evidence="2 3">
    <name type="scientific">Geodia barretti</name>
    <name type="common">Barrett's horny sponge</name>
    <dbReference type="NCBI Taxonomy" id="519541"/>
    <lineage>
        <taxon>Eukaryota</taxon>
        <taxon>Metazoa</taxon>
        <taxon>Porifera</taxon>
        <taxon>Demospongiae</taxon>
        <taxon>Heteroscleromorpha</taxon>
        <taxon>Tetractinellida</taxon>
        <taxon>Astrophorina</taxon>
        <taxon>Geodiidae</taxon>
        <taxon>Geodia</taxon>
    </lineage>
</organism>
<evidence type="ECO:0000313" key="2">
    <source>
        <dbReference type="EMBL" id="CAI8054893.1"/>
    </source>
</evidence>